<comment type="pathway">
    <text evidence="1">Cofactor biosynthesis; molybdopterin biosynthesis.</text>
</comment>
<comment type="caution">
    <text evidence="4">The sequence shown here is derived from an EMBL/GenBank/DDBJ whole genome shotgun (WGS) entry which is preliminary data.</text>
</comment>
<dbReference type="SMART" id="SM00852">
    <property type="entry name" value="MoCF_biosynth"/>
    <property type="match status" value="1"/>
</dbReference>
<accession>A0A2U1T7X7</accession>
<proteinExistence type="predicted"/>
<dbReference type="InterPro" id="IPR051920">
    <property type="entry name" value="MPT_Adenylyltrnsfr/MoaC-Rel"/>
</dbReference>
<dbReference type="Proteomes" id="UP000244989">
    <property type="component" value="Unassembled WGS sequence"/>
</dbReference>
<evidence type="ECO:0000259" key="3">
    <source>
        <dbReference type="SMART" id="SM00852"/>
    </source>
</evidence>
<dbReference type="OrthoDB" id="9784492at2"/>
<dbReference type="InterPro" id="IPR036425">
    <property type="entry name" value="MoaB/Mog-like_dom_sf"/>
</dbReference>
<evidence type="ECO:0000256" key="2">
    <source>
        <dbReference type="ARBA" id="ARBA00023150"/>
    </source>
</evidence>
<name>A0A2U1T7X7_9CORY</name>
<evidence type="ECO:0000256" key="1">
    <source>
        <dbReference type="ARBA" id="ARBA00005046"/>
    </source>
</evidence>
<gene>
    <name evidence="4" type="ORF">DF222_04350</name>
</gene>
<dbReference type="SUPFAM" id="SSF53218">
    <property type="entry name" value="Molybdenum cofactor biosynthesis proteins"/>
    <property type="match status" value="1"/>
</dbReference>
<protein>
    <submittedName>
        <fullName evidence="4">Molybdenum cofactor biosynthesis protein</fullName>
    </submittedName>
</protein>
<dbReference type="KEGG" id="cyz:C3B44_08030"/>
<keyword evidence="2" id="KW-0501">Molybdenum cofactor biosynthesis</keyword>
<dbReference type="AlphaFoldDB" id="A0A2U1T7X7"/>
<dbReference type="Gene3D" id="3.40.980.10">
    <property type="entry name" value="MoaB/Mog-like domain"/>
    <property type="match status" value="1"/>
</dbReference>
<dbReference type="PANTHER" id="PTHR43764">
    <property type="entry name" value="MOLYBDENUM COFACTOR BIOSYNTHESIS"/>
    <property type="match status" value="1"/>
</dbReference>
<dbReference type="EMBL" id="QEEZ01000006">
    <property type="protein sequence ID" value="PWC02075.1"/>
    <property type="molecule type" value="Genomic_DNA"/>
</dbReference>
<sequence length="195" mass="20124">MKASAEALATGSGSERLANIAEPDAAYLIATERETNAPRRPRALVVLVADRVLESGEDTDMLVAELLTEAGFDVDGAVSVRSKKSQIRKAIETAVVGGVDFVVTVGGTGVGPRDKTPEATKDVLDQRVHGIAQALRASGQACGIVEATCSRGVAGISGSTVVVNLPASRAALRDGLATLPPLVHHLISQLQKHSA</sequence>
<dbReference type="PANTHER" id="PTHR43764:SF1">
    <property type="entry name" value="MOLYBDOPTERIN MOLYBDOTRANSFERASE"/>
    <property type="match status" value="1"/>
</dbReference>
<reference evidence="5" key="1">
    <citation type="submission" date="2018-04" db="EMBL/GenBank/DDBJ databases">
        <authorList>
            <person name="Liu S."/>
            <person name="Wang Z."/>
            <person name="Li J."/>
        </authorList>
    </citation>
    <scope>NUCLEOTIDE SEQUENCE [LARGE SCALE GENOMIC DNA]</scope>
    <source>
        <strain evidence="5">2189</strain>
    </source>
</reference>
<dbReference type="InterPro" id="IPR001453">
    <property type="entry name" value="MoaB/Mog_dom"/>
</dbReference>
<keyword evidence="5" id="KW-1185">Reference proteome</keyword>
<evidence type="ECO:0000313" key="4">
    <source>
        <dbReference type="EMBL" id="PWC02075.1"/>
    </source>
</evidence>
<dbReference type="Pfam" id="PF00994">
    <property type="entry name" value="MoCF_biosynth"/>
    <property type="match status" value="1"/>
</dbReference>
<organism evidence="4 5">
    <name type="scientific">Corynebacterium yudongzhengii</name>
    <dbReference type="NCBI Taxonomy" id="2080740"/>
    <lineage>
        <taxon>Bacteria</taxon>
        <taxon>Bacillati</taxon>
        <taxon>Actinomycetota</taxon>
        <taxon>Actinomycetes</taxon>
        <taxon>Mycobacteriales</taxon>
        <taxon>Corynebacteriaceae</taxon>
        <taxon>Corynebacterium</taxon>
    </lineage>
</organism>
<feature type="domain" description="MoaB/Mog" evidence="3">
    <location>
        <begin position="44"/>
        <end position="185"/>
    </location>
</feature>
<dbReference type="GO" id="GO:0006777">
    <property type="term" value="P:Mo-molybdopterin cofactor biosynthetic process"/>
    <property type="evidence" value="ECO:0007669"/>
    <property type="project" value="UniProtKB-KW"/>
</dbReference>
<evidence type="ECO:0000313" key="5">
    <source>
        <dbReference type="Proteomes" id="UP000244989"/>
    </source>
</evidence>
<dbReference type="RefSeq" id="WP_108431920.1">
    <property type="nucleotide sequence ID" value="NZ_CP026947.1"/>
</dbReference>